<feature type="compositionally biased region" description="Acidic residues" evidence="2">
    <location>
        <begin position="521"/>
        <end position="542"/>
    </location>
</feature>
<dbReference type="Proteomes" id="UP001530400">
    <property type="component" value="Unassembled WGS sequence"/>
</dbReference>
<accession>A0ABD3N562</accession>
<sequence>MAKNSARVALAALVLAVGAEAFAPQSSRAHILSGASKSLSLQPKPLHSNDRSADNLYRLYSSPLNGESCDNKCIKDNDGHQHHLQTILHRKSKPVTFAAVTAASLLSCLPGQSLFKPPAAQASAPIVLREKLAKDDPPMVQAMTKAKELKKKRSMEEFDELTQKLNDVEDAQGKKARDAYEKQYNADKAAKAAQKVIDLEKLKRDLLDEGKDPFTYLDAEREVFLFEHDVDLAKVPGTPHNEQLIKEFRSRGKNLPTYDNQIYIVKCQVADLKARGVDPLEHFAQQEVKDKTRAIYYKMKDAEAAKVAEQYMALMEEYGGRLTPANEGEVPFVKSGIAAPVVAPPSTDTSKEQLAAEKAAAKQERAAEKAAAKAKRAAEKEAAKKEKEAQKQARAEEKARIKAANLEEKQKAKDEESKIATASSSAHMASDSEIAATAGMDFSATAGQEAGSHSFVETSSPEASTGKDIMSTIKEHATKGNIAKAVIIGGIASYGINYVKENNPATKAERQRQLDLLMGVDNDDDDDDEEMDLDEDENDDVDLGSFDKEVKVEAPSAVEDKPAPPPAPKAEAPTPKKKKSPLPAPEPPKPKKKFGFFKKKSANDRETDINALFSADAEAPEFASLLAKILTFGAPGRFPAIANIGDMPFDEFDLEKAKEMLIETRSDLDLSDEKSAEVFANVVNCMIIDIVDLASGALKAKEADDKLAVDAINVVMDFCDHAASLFDAVAKDVEIKPVTYGGTLRKKDLEQMFSKYAGSSMMSIIGGGASQDRVDTLQIILGISDKKAEGLMQKHMMKMMMNLMKDGGKGLEGMPGMEGMEEMMKAMGGEGGMEEMMKAMGGMEGMLPGMDGEMNPEDLKQTVTMMKELMDSGQVSKEELADIRKQFKDMYGSDIGELIKQADQAGAGAGMAKEEKELLDMFKRILDE</sequence>
<feature type="compositionally biased region" description="Basic and acidic residues" evidence="2">
    <location>
        <begin position="545"/>
        <end position="562"/>
    </location>
</feature>
<evidence type="ECO:0000256" key="3">
    <source>
        <dbReference type="SAM" id="SignalP"/>
    </source>
</evidence>
<feature type="region of interest" description="Disordered" evidence="2">
    <location>
        <begin position="519"/>
        <end position="597"/>
    </location>
</feature>
<keyword evidence="3" id="KW-0732">Signal</keyword>
<feature type="compositionally biased region" description="Basic and acidic residues" evidence="2">
    <location>
        <begin position="349"/>
        <end position="418"/>
    </location>
</feature>
<feature type="region of interest" description="Disordered" evidence="2">
    <location>
        <begin position="446"/>
        <end position="465"/>
    </location>
</feature>
<keyword evidence="5" id="KW-1185">Reference proteome</keyword>
<gene>
    <name evidence="4" type="ORF">ACHAWO_005183</name>
</gene>
<comment type="caution">
    <text evidence="4">The sequence shown here is derived from an EMBL/GenBank/DDBJ whole genome shotgun (WGS) entry which is preliminary data.</text>
</comment>
<feature type="coiled-coil region" evidence="1">
    <location>
        <begin position="151"/>
        <end position="209"/>
    </location>
</feature>
<feature type="region of interest" description="Disordered" evidence="2">
    <location>
        <begin position="343"/>
        <end position="430"/>
    </location>
</feature>
<proteinExistence type="predicted"/>
<evidence type="ECO:0000313" key="5">
    <source>
        <dbReference type="Proteomes" id="UP001530400"/>
    </source>
</evidence>
<dbReference type="EMBL" id="JALLPJ020001291">
    <property type="protein sequence ID" value="KAL3771243.1"/>
    <property type="molecule type" value="Genomic_DNA"/>
</dbReference>
<reference evidence="4 5" key="1">
    <citation type="submission" date="2024-10" db="EMBL/GenBank/DDBJ databases">
        <title>Updated reference genomes for cyclostephanoid diatoms.</title>
        <authorList>
            <person name="Roberts W.R."/>
            <person name="Alverson A.J."/>
        </authorList>
    </citation>
    <scope>NUCLEOTIDE SEQUENCE [LARGE SCALE GENOMIC DNA]</scope>
    <source>
        <strain evidence="4 5">AJA010-31</strain>
    </source>
</reference>
<evidence type="ECO:0000256" key="1">
    <source>
        <dbReference type="SAM" id="Coils"/>
    </source>
</evidence>
<evidence type="ECO:0000256" key="2">
    <source>
        <dbReference type="SAM" id="MobiDB-lite"/>
    </source>
</evidence>
<evidence type="ECO:0000313" key="4">
    <source>
        <dbReference type="EMBL" id="KAL3771243.1"/>
    </source>
</evidence>
<keyword evidence="1" id="KW-0175">Coiled coil</keyword>
<feature type="signal peptide" evidence="3">
    <location>
        <begin position="1"/>
        <end position="21"/>
    </location>
</feature>
<name>A0ABD3N562_9STRA</name>
<dbReference type="AlphaFoldDB" id="A0ABD3N562"/>
<organism evidence="4 5">
    <name type="scientific">Cyclotella atomus</name>
    <dbReference type="NCBI Taxonomy" id="382360"/>
    <lineage>
        <taxon>Eukaryota</taxon>
        <taxon>Sar</taxon>
        <taxon>Stramenopiles</taxon>
        <taxon>Ochrophyta</taxon>
        <taxon>Bacillariophyta</taxon>
        <taxon>Coscinodiscophyceae</taxon>
        <taxon>Thalassiosirophycidae</taxon>
        <taxon>Stephanodiscales</taxon>
        <taxon>Stephanodiscaceae</taxon>
        <taxon>Cyclotella</taxon>
    </lineage>
</organism>
<protein>
    <submittedName>
        <fullName evidence="4">Uncharacterized protein</fullName>
    </submittedName>
</protein>
<feature type="chain" id="PRO_5044813740" evidence="3">
    <location>
        <begin position="22"/>
        <end position="928"/>
    </location>
</feature>